<gene>
    <name evidence="2" type="ORF">PSON_ATCC_30995.1.T1560070</name>
</gene>
<dbReference type="AlphaFoldDB" id="A0A8S1RB38"/>
<proteinExistence type="predicted"/>
<organism evidence="2 3">
    <name type="scientific">Paramecium sonneborni</name>
    <dbReference type="NCBI Taxonomy" id="65129"/>
    <lineage>
        <taxon>Eukaryota</taxon>
        <taxon>Sar</taxon>
        <taxon>Alveolata</taxon>
        <taxon>Ciliophora</taxon>
        <taxon>Intramacronucleata</taxon>
        <taxon>Oligohymenophorea</taxon>
        <taxon>Peniculida</taxon>
        <taxon>Parameciidae</taxon>
        <taxon>Paramecium</taxon>
    </lineage>
</organism>
<comment type="caution">
    <text evidence="2">The sequence shown here is derived from an EMBL/GenBank/DDBJ whole genome shotgun (WGS) entry which is preliminary data.</text>
</comment>
<dbReference type="PANTHER" id="PTHR32251">
    <property type="entry name" value="3-OXO-5-ALPHA-STEROID 4-DEHYDROGENASE"/>
    <property type="match status" value="1"/>
</dbReference>
<feature type="transmembrane region" description="Helical" evidence="1">
    <location>
        <begin position="58"/>
        <end position="77"/>
    </location>
</feature>
<keyword evidence="1" id="KW-0472">Membrane</keyword>
<evidence type="ECO:0000256" key="1">
    <source>
        <dbReference type="SAM" id="Phobius"/>
    </source>
</evidence>
<dbReference type="PANTHER" id="PTHR32251:SF33">
    <property type="entry name" value="STEROID 5-ALPHA REDUCTASE C-TERMINAL DOMAIN-CONTAINING PROTEIN"/>
    <property type="match status" value="1"/>
</dbReference>
<name>A0A8S1RB38_9CILI</name>
<dbReference type="GO" id="GO:0016020">
    <property type="term" value="C:membrane"/>
    <property type="evidence" value="ECO:0007669"/>
    <property type="project" value="TreeGrafter"/>
</dbReference>
<dbReference type="InterPro" id="IPR010721">
    <property type="entry name" value="UstE-like"/>
</dbReference>
<dbReference type="PROSITE" id="PS50244">
    <property type="entry name" value="S5A_REDUCTASE"/>
    <property type="match status" value="1"/>
</dbReference>
<keyword evidence="1" id="KW-0812">Transmembrane</keyword>
<accession>A0A8S1RB38</accession>
<reference evidence="2" key="1">
    <citation type="submission" date="2021-01" db="EMBL/GenBank/DDBJ databases">
        <authorList>
            <consortium name="Genoscope - CEA"/>
            <person name="William W."/>
        </authorList>
    </citation>
    <scope>NUCLEOTIDE SEQUENCE</scope>
</reference>
<evidence type="ECO:0000313" key="3">
    <source>
        <dbReference type="Proteomes" id="UP000692954"/>
    </source>
</evidence>
<dbReference type="Pfam" id="PF06966">
    <property type="entry name" value="DUF1295"/>
    <property type="match status" value="1"/>
</dbReference>
<keyword evidence="3" id="KW-1185">Reference proteome</keyword>
<sequence length="126" mass="15005">MLYVFGVVLMMSSDCQKYYTLKYKKGLIKDGLFKTNRNPNYTGEILIYLSFAMITNNALSYCIVFMSWIFMFIPFMLRKELSLSKKEGWSEYKKQSFLVFWRICGSDIINMLLYYMMIVLIIIIIL</sequence>
<protein>
    <recommendedName>
        <fullName evidence="4">Steroid 5-alpha reductase C-terminal domain-containing protein</fullName>
    </recommendedName>
</protein>
<evidence type="ECO:0008006" key="4">
    <source>
        <dbReference type="Google" id="ProtNLM"/>
    </source>
</evidence>
<feature type="transmembrane region" description="Helical" evidence="1">
    <location>
        <begin position="98"/>
        <end position="125"/>
    </location>
</feature>
<dbReference type="EMBL" id="CAJJDN010000156">
    <property type="protein sequence ID" value="CAD8125108.1"/>
    <property type="molecule type" value="Genomic_DNA"/>
</dbReference>
<dbReference type="OrthoDB" id="67965at2759"/>
<keyword evidence="1" id="KW-1133">Transmembrane helix</keyword>
<evidence type="ECO:0000313" key="2">
    <source>
        <dbReference type="EMBL" id="CAD8125108.1"/>
    </source>
</evidence>
<dbReference type="Proteomes" id="UP000692954">
    <property type="component" value="Unassembled WGS sequence"/>
</dbReference>